<sequence length="164" mass="18107">MDDNNAGKIQRFPIKKIETISAGETKSILIDTDPNSASNSINTITPPFIPQSTNTGIVLPAGIYRLEVKIVGYFNSADVRNSVEVKTLVNGLENSSQDYGSNTDLNNNGSNFNGFTVMDLIELKEQAEIDFVIKNNVNSFTVVDYINDTNNRIYGSLILIQRLK</sequence>
<keyword evidence="2" id="KW-1185">Reference proteome</keyword>
<name>A0ABX7XCJ9_9FLAO</name>
<proteinExistence type="predicted"/>
<reference evidence="1 2" key="1">
    <citation type="journal article" date="2021" name="Int. J. Syst. Evol. Microbiol.">
        <title>Faecalibacter bovis sp. nov., isolated from cow faeces.</title>
        <authorList>
            <person name="Li F."/>
            <person name="Zhao W."/>
            <person name="Hong Q."/>
            <person name="Shao Q."/>
            <person name="Song J."/>
            <person name="Yang S."/>
        </authorList>
    </citation>
    <scope>NUCLEOTIDE SEQUENCE [LARGE SCALE GENOMIC DNA]</scope>
    <source>
        <strain evidence="1 2">ZY171143</strain>
    </source>
</reference>
<evidence type="ECO:0000313" key="1">
    <source>
        <dbReference type="EMBL" id="QTV05646.1"/>
    </source>
</evidence>
<protein>
    <submittedName>
        <fullName evidence="1">Uncharacterized protein</fullName>
    </submittedName>
</protein>
<evidence type="ECO:0000313" key="2">
    <source>
        <dbReference type="Proteomes" id="UP000672011"/>
    </source>
</evidence>
<dbReference type="RefSeq" id="WP_230476290.1">
    <property type="nucleotide sequence ID" value="NZ_CP072842.1"/>
</dbReference>
<organism evidence="1 2">
    <name type="scientific">Faecalibacter bovis</name>
    <dbReference type="NCBI Taxonomy" id="2898187"/>
    <lineage>
        <taxon>Bacteria</taxon>
        <taxon>Pseudomonadati</taxon>
        <taxon>Bacteroidota</taxon>
        <taxon>Flavobacteriia</taxon>
        <taxon>Flavobacteriales</taxon>
        <taxon>Weeksellaceae</taxon>
        <taxon>Faecalibacter</taxon>
    </lineage>
</organism>
<reference evidence="2" key="2">
    <citation type="submission" date="2021-04" db="EMBL/GenBank/DDBJ databases">
        <title>Taxonomy of Flavobacteriaceae bacterium ZY171143.</title>
        <authorList>
            <person name="Li F."/>
        </authorList>
    </citation>
    <scope>NUCLEOTIDE SEQUENCE [LARGE SCALE GENOMIC DNA]</scope>
    <source>
        <strain evidence="2">ZY171143</strain>
    </source>
</reference>
<accession>A0ABX7XCJ9</accession>
<dbReference type="Proteomes" id="UP000672011">
    <property type="component" value="Chromosome"/>
</dbReference>
<gene>
    <name evidence="1" type="ORF">J9309_12885</name>
</gene>
<dbReference type="EMBL" id="CP072842">
    <property type="protein sequence ID" value="QTV05646.1"/>
    <property type="molecule type" value="Genomic_DNA"/>
</dbReference>